<evidence type="ECO:0000313" key="5">
    <source>
        <dbReference type="Proteomes" id="UP000326565"/>
    </source>
</evidence>
<proteinExistence type="inferred from homology"/>
<evidence type="ECO:0000313" key="4">
    <source>
        <dbReference type="EMBL" id="KAB8075208.1"/>
    </source>
</evidence>
<dbReference type="EMBL" id="ML732198">
    <property type="protein sequence ID" value="KAB8075208.1"/>
    <property type="molecule type" value="Genomic_DNA"/>
</dbReference>
<dbReference type="AlphaFoldDB" id="A0A5N5X333"/>
<sequence length="268" mass="30035">MSGVVLITGATGKRGGSRIRVRYPKVKLVKGSMSDASGIFSNAMNVASQPIWGVFSVPHDAEEQQGKTLIDAAIKNNVQIFVYTSVDRGGDDSLSQPTEVPHFIVKHNIEKYLLEKSKAAGMDWVILRPTCFFDNFVPGFAGKLTNTCWKVALKDKPLQLIAVSDIGFFGAQAFLKPEEYKGRFISLAEDITFEEMARVYDAPTGHDLPLTYGVFARCLMWMANDIGSMYRWFKQPGFNADIETLKKIHPRFKDFGAWLEEDTEYAQK</sequence>
<dbReference type="InterPro" id="IPR051164">
    <property type="entry name" value="NmrA-like_oxidored"/>
</dbReference>
<dbReference type="Proteomes" id="UP000326565">
    <property type="component" value="Unassembled WGS sequence"/>
</dbReference>
<organism evidence="4 5">
    <name type="scientific">Aspergillus leporis</name>
    <dbReference type="NCBI Taxonomy" id="41062"/>
    <lineage>
        <taxon>Eukaryota</taxon>
        <taxon>Fungi</taxon>
        <taxon>Dikarya</taxon>
        <taxon>Ascomycota</taxon>
        <taxon>Pezizomycotina</taxon>
        <taxon>Eurotiomycetes</taxon>
        <taxon>Eurotiomycetidae</taxon>
        <taxon>Eurotiales</taxon>
        <taxon>Aspergillaceae</taxon>
        <taxon>Aspergillus</taxon>
        <taxon>Aspergillus subgen. Circumdati</taxon>
    </lineage>
</organism>
<comment type="similarity">
    <text evidence="1">Belongs to the NmrA-type oxidoreductase family.</text>
</comment>
<accession>A0A5N5X333</accession>
<dbReference type="PANTHER" id="PTHR42748:SF7">
    <property type="entry name" value="NMRA LIKE REDOX SENSOR 1-RELATED"/>
    <property type="match status" value="1"/>
</dbReference>
<protein>
    <submittedName>
        <fullName evidence="4">Nucleoside-diphosphate-sugar epimerase family protein</fullName>
    </submittedName>
</protein>
<dbReference type="InterPro" id="IPR036291">
    <property type="entry name" value="NAD(P)-bd_dom_sf"/>
</dbReference>
<keyword evidence="2" id="KW-0521">NADP</keyword>
<evidence type="ECO:0000259" key="3">
    <source>
        <dbReference type="Pfam" id="PF05368"/>
    </source>
</evidence>
<dbReference type="SUPFAM" id="SSF51735">
    <property type="entry name" value="NAD(P)-binding Rossmann-fold domains"/>
    <property type="match status" value="1"/>
</dbReference>
<name>A0A5N5X333_9EURO</name>
<evidence type="ECO:0000256" key="1">
    <source>
        <dbReference type="ARBA" id="ARBA00006328"/>
    </source>
</evidence>
<dbReference type="PANTHER" id="PTHR42748">
    <property type="entry name" value="NITROGEN METABOLITE REPRESSION PROTEIN NMRA FAMILY MEMBER"/>
    <property type="match status" value="1"/>
</dbReference>
<dbReference type="Gene3D" id="3.90.25.10">
    <property type="entry name" value="UDP-galactose 4-epimerase, domain 1"/>
    <property type="match status" value="1"/>
</dbReference>
<feature type="domain" description="NmrA-like" evidence="3">
    <location>
        <begin position="25"/>
        <end position="244"/>
    </location>
</feature>
<dbReference type="InterPro" id="IPR008030">
    <property type="entry name" value="NmrA-like"/>
</dbReference>
<dbReference type="Gene3D" id="3.40.50.720">
    <property type="entry name" value="NAD(P)-binding Rossmann-like Domain"/>
    <property type="match status" value="1"/>
</dbReference>
<dbReference type="OrthoDB" id="9997102at2759"/>
<keyword evidence="5" id="KW-1185">Reference proteome</keyword>
<gene>
    <name evidence="4" type="ORF">BDV29DRAFT_190424</name>
</gene>
<dbReference type="GO" id="GO:0005634">
    <property type="term" value="C:nucleus"/>
    <property type="evidence" value="ECO:0007669"/>
    <property type="project" value="TreeGrafter"/>
</dbReference>
<dbReference type="Pfam" id="PF05368">
    <property type="entry name" value="NmrA"/>
    <property type="match status" value="1"/>
</dbReference>
<evidence type="ECO:0000256" key="2">
    <source>
        <dbReference type="ARBA" id="ARBA00022857"/>
    </source>
</evidence>
<reference evidence="4 5" key="1">
    <citation type="submission" date="2019-04" db="EMBL/GenBank/DDBJ databases">
        <title>Friends and foes A comparative genomics study of 23 Aspergillus species from section Flavi.</title>
        <authorList>
            <consortium name="DOE Joint Genome Institute"/>
            <person name="Kjaerbolling I."/>
            <person name="Vesth T."/>
            <person name="Frisvad J.C."/>
            <person name="Nybo J.L."/>
            <person name="Theobald S."/>
            <person name="Kildgaard S."/>
            <person name="Isbrandt T."/>
            <person name="Kuo A."/>
            <person name="Sato A."/>
            <person name="Lyhne E.K."/>
            <person name="Kogle M.E."/>
            <person name="Wiebenga A."/>
            <person name="Kun R.S."/>
            <person name="Lubbers R.J."/>
            <person name="Makela M.R."/>
            <person name="Barry K."/>
            <person name="Chovatia M."/>
            <person name="Clum A."/>
            <person name="Daum C."/>
            <person name="Haridas S."/>
            <person name="He G."/>
            <person name="LaButti K."/>
            <person name="Lipzen A."/>
            <person name="Mondo S."/>
            <person name="Riley R."/>
            <person name="Salamov A."/>
            <person name="Simmons B.A."/>
            <person name="Magnuson J.K."/>
            <person name="Henrissat B."/>
            <person name="Mortensen U.H."/>
            <person name="Larsen T.O."/>
            <person name="Devries R.P."/>
            <person name="Grigoriev I.V."/>
            <person name="Machida M."/>
            <person name="Baker S.E."/>
            <person name="Andersen M.R."/>
        </authorList>
    </citation>
    <scope>NUCLEOTIDE SEQUENCE [LARGE SCALE GENOMIC DNA]</scope>
    <source>
        <strain evidence="4 5">CBS 151.66</strain>
    </source>
</reference>